<reference evidence="1" key="2">
    <citation type="journal article" date="2015" name="Fish Shellfish Immunol.">
        <title>Early steps in the European eel (Anguilla anguilla)-Vibrio vulnificus interaction in the gills: Role of the RtxA13 toxin.</title>
        <authorList>
            <person name="Callol A."/>
            <person name="Pajuelo D."/>
            <person name="Ebbesson L."/>
            <person name="Teles M."/>
            <person name="MacKenzie S."/>
            <person name="Amaro C."/>
        </authorList>
    </citation>
    <scope>NUCLEOTIDE SEQUENCE</scope>
</reference>
<dbReference type="EMBL" id="GBXM01094130">
    <property type="protein sequence ID" value="JAH14447.1"/>
    <property type="molecule type" value="Transcribed_RNA"/>
</dbReference>
<accession>A0A0E9QD62</accession>
<dbReference type="AlphaFoldDB" id="A0A0E9QD62"/>
<reference evidence="1" key="1">
    <citation type="submission" date="2014-11" db="EMBL/GenBank/DDBJ databases">
        <authorList>
            <person name="Amaro Gonzalez C."/>
        </authorList>
    </citation>
    <scope>NUCLEOTIDE SEQUENCE</scope>
</reference>
<evidence type="ECO:0000313" key="1">
    <source>
        <dbReference type="EMBL" id="JAH14447.1"/>
    </source>
</evidence>
<proteinExistence type="predicted"/>
<name>A0A0E9QD62_ANGAN</name>
<protein>
    <submittedName>
        <fullName evidence="1">Uncharacterized protein</fullName>
    </submittedName>
</protein>
<organism evidence="1">
    <name type="scientific">Anguilla anguilla</name>
    <name type="common">European freshwater eel</name>
    <name type="synonym">Muraena anguilla</name>
    <dbReference type="NCBI Taxonomy" id="7936"/>
    <lineage>
        <taxon>Eukaryota</taxon>
        <taxon>Metazoa</taxon>
        <taxon>Chordata</taxon>
        <taxon>Craniata</taxon>
        <taxon>Vertebrata</taxon>
        <taxon>Euteleostomi</taxon>
        <taxon>Actinopterygii</taxon>
        <taxon>Neopterygii</taxon>
        <taxon>Teleostei</taxon>
        <taxon>Anguilliformes</taxon>
        <taxon>Anguillidae</taxon>
        <taxon>Anguilla</taxon>
    </lineage>
</organism>
<sequence length="59" mass="6666">MKMPVTALFKNCIGKSQGDGIYRIAMGKESCTFSGFPANFCFLNELNHTREPTFHFLMS</sequence>